<evidence type="ECO:0000259" key="8">
    <source>
        <dbReference type="PROSITE" id="PS50075"/>
    </source>
</evidence>
<dbReference type="SUPFAM" id="SSF55048">
    <property type="entry name" value="Probable ACP-binding domain of malonyl-CoA ACP transacylase"/>
    <property type="match status" value="1"/>
</dbReference>
<name>A0A2H1JEA3_BRELN</name>
<evidence type="ECO:0000256" key="5">
    <source>
        <dbReference type="ARBA" id="ARBA00022598"/>
    </source>
</evidence>
<feature type="domain" description="Ketosynthase family 3 (KS3)" evidence="9">
    <location>
        <begin position="19"/>
        <end position="445"/>
    </location>
</feature>
<dbReference type="InterPro" id="IPR057737">
    <property type="entry name" value="Condensation_MtbB-like"/>
</dbReference>
<dbReference type="InterPro" id="IPR001227">
    <property type="entry name" value="Ac_transferase_dom_sf"/>
</dbReference>
<dbReference type="Gene3D" id="3.30.70.3290">
    <property type="match status" value="1"/>
</dbReference>
<organism evidence="10 11">
    <name type="scientific">Brevibacterium linens ATCC 9172</name>
    <dbReference type="NCBI Taxonomy" id="1255617"/>
    <lineage>
        <taxon>Bacteria</taxon>
        <taxon>Bacillati</taxon>
        <taxon>Actinomycetota</taxon>
        <taxon>Actinomycetes</taxon>
        <taxon>Micrococcales</taxon>
        <taxon>Brevibacteriaceae</taxon>
        <taxon>Brevibacterium</taxon>
    </lineage>
</organism>
<gene>
    <name evidence="10" type="ORF">BLIN9172_02065</name>
</gene>
<dbReference type="InterPro" id="IPR020806">
    <property type="entry name" value="PKS_PP-bd"/>
</dbReference>
<keyword evidence="5" id="KW-0436">Ligase</keyword>
<dbReference type="Gene3D" id="3.40.50.720">
    <property type="entry name" value="NAD(P)-binding Rossmann-like Domain"/>
    <property type="match status" value="1"/>
</dbReference>
<dbReference type="Pfam" id="PF00668">
    <property type="entry name" value="Condensation"/>
    <property type="match status" value="2"/>
</dbReference>
<dbReference type="SMART" id="SM00822">
    <property type="entry name" value="PKS_KR"/>
    <property type="match status" value="1"/>
</dbReference>
<dbReference type="SUPFAM" id="SSF53901">
    <property type="entry name" value="Thiolase-like"/>
    <property type="match status" value="1"/>
</dbReference>
<sequence>MKEQQHVHHLGASEPDQADETIAVVGMSCRFPSAPSLDAYWDLIRTGARGVETLTAEELRTAGVPDRLISHPDYVPVSGRLEAPTQFDTAGLGLSETEARLMDPQQRILIECSIEALEAAGLAQPGHRGTVGVYAGQAFSHHLIDNLGDRFHPTGGADPINSLHLHGLNVGDYLPARIAWLLGLDGPTVSLGATCATSLVAIHLAAEALLSHQCDTAIAGGVSLRLPQNHGYLCVPDGPFSRDGRTRAYGRDASGTVFTQGAGAVVLRRLSDAIADSDPIHAVVAGSAIGNDGLDRVGFAAPSVSGQARVIAEALAAAEIDPDEVELIEGHGTGTMLGDPIEVRAINEVFGRTDTPWCALGSVKSSIGHTDSAAGVAGFIKAVLAVSHAQIPATLDADEPNPELPLAHSPLTLATQSRPWQSQTRIAGVSAFGIGGINAHVLVRSLQAEAAAAREKPQARPIDPPLLISAADPGALEERTVQVRELTAIESPGDIAGTLAHGLRRLPHRRAIIGGETTEPAHADTAAPSLVAVMPGGGAQHPGMAAGLHRTQPVFARSFDQCADMIAAAGGIDPRGFALDCDARGGEDTRVGLPALAAVELAYLDLLESFGVRPDAVLGHSLGEYSAAVVAGAMDRRDALHLVVERARLFAELPAGAMLSLPLSADDVLALLPDHPDVDLAAVNGPMLSVVSGPNRAIEELSARLSAEGIDSRTLKVSVASHSRVVDPILPQIRALTEDFVRPRPRLPLITGIDGSIVDHPLPAGHWADHLRAPVRFSQALDTAVSGPRRSLLVQTGPGGNLISGAASRSVDCLTAWTAPEDSGSSVRAQRAFDRILAELWSRGVDVDLERLVPRRAAVTVPPYPWQRTAEGIAHRLGPEDTVGSAQHDGDHTSPSADEPLQTPTWSREPATSAPSIEEETRVLVNDSVPEKLRKNLRNFGAVIVDDASRAHMLIHLSEPKDESSLRAEARTFSHYARMLPNSGLKRVVHLTVGAEDVTGGEEINPFATATTGFVRVLGQEVEDLDWVTIDLDPDDPDWAGVAAGLTRFRQSTAASPHRALRHHRTWVRTWRPWQPARAPEAAVEARVWVISGGLGSVGLALAGRIEAENPQARIILISRSRPAPGSDREQALTDLSRTEVLIADVSAPGAYSDCLTTIMEQYGTIDHIVHAPVHVDLAPLAELDDTSINAAFAPKVTGARRLVEAMDSLPCTPTVLLLSSAAGTIGGFGLGAYVAAGRFLDGLAHSTGWTTLDLDRLRLGTAAEQDSAAEISMRHALDLDDAVTTIIRVMRLEAPGMLAASPDELNSRSNNLDTQRTIVEAIDVDSTAHLDGWQKIVADTWSRILSRTVASPEADFFALGGHSLLATRVLAAFRTEHNINLRLKDLLAAPTVAGCAALLETQLPFSSTPTSDRTENDPADALPAVAVAQITSDGADPQHESGFELTRVQYAYWLGRTRGLDPSKPDGEGVGCHFYLEYSCPDIDVDRYDHAWREVIKRHDMLRAVISDDGRHEICDLDPTWTPLHITIDDTRTADAELAQLREKFSTRVADPAVWPLIQPVVVSLPDGSWRILLSVDVLVCDSASWMIVDREVKTLYRDPHAQLGPTPPSFAECLRALKPVDTSGRDAARDYWAARIPTLPGAPAITTKTGDTSRPHFTRLSAAVPETTWSQLQELCGRHRVTPTAFVLSLYRRALALWSGAEHFSITMSVFDRPDLPGVDAVVGEFSTMLIHEAAEPTGQDGHDADDLSRHDLWESASRTQDTLIDDLDHRSFSGIEVLTEWSRQRGRSQNVPVVFTSMLGLDQLGGREPHDHEWLGTQVCGVSQTPQVWLDHQAYDHRGELILQWDVCDTVIDLARAREIFTIYTDLFTAASSSEESSPASSDTETTDLTATIVEIWSDLLGVDEDDISEQSFLSLGGDSLLAVRMASALRESTGVSLPLNQVRADLTVDEIATLLTVQDGGEDVSSPSAALERRPDAHAPFRLLPLQQGYFVGQTGGWENSYSTAHVSTDVELTLPTATPDTDELRTRLRNAADAVAAHQPMLCVEVLPNGTQRLREPEDSSGLTHVDVIDLRDDDDPAAALDQLRTQWALNGPNPLSDGAVHVAVVLLGGTRARLHVSSSLLAMDGWSASLYDRELFAQLADPGAAEPPLAIDFGDYVEALEREPSTQREEHRRWWFAQLDELPAAPRLPRSEEKSASAQWMTMREFRLSPDAWRDLRENCRSHELTPATAVLTVFALALNQVTGQQEILLNSMQHNRIPLHADVDRLIGAFSRTALLPLRLKDDETLAELIHTVGRQIDECARRDQITAVDIGREVSRRTGSSSPIAPVVFQSTLGMDSALGGEPVTDLGPFGHVHLADFHQDIRTPQVELELRVFELEGEFIASLASVDEMLAEGVPGQILDHVADAIRTLLEPSSWVEKVRLSSATTLEGSYERAPISASPEVCSSDAVDRRMLPRIAELWATMLDLPVHPGPTDDFFTLGGDSLMAVRMLASVHDRLGTRVSPREFLPEPTPSGLAKAMAQQSPLPTEESIFELRAGTGRPIFLLHPSGGDILCYVELARNLETTRPVIAIADPGLDGHPMPRTIPEMVETYRTMISSIQPDGPWTVGGWSMGGTMAHELACRIRDHGGDVDAVLMLDSNAPERIIALRGLSDADADDVQKLRQLRSIEAYLGLDLGPHTQWESLAASLADHGALPRGEALDNRFAVFARHMEALAGQSARRLDADVPVLLIRAGDESPRNSAEGMGVDDSTDADLGWSPWVAGTFRITDVPAHHYSIVRTPAIQEAASTIAAFLSDVSEVRAGAEAHPADTTMENQ</sequence>
<dbReference type="PANTHER" id="PTHR43775:SF37">
    <property type="entry name" value="SI:DKEY-61P9.11"/>
    <property type="match status" value="1"/>
</dbReference>
<dbReference type="InterPro" id="IPR014030">
    <property type="entry name" value="Ketoacyl_synth_N"/>
</dbReference>
<protein>
    <submittedName>
        <fullName evidence="10">Acyl transferase domain-containing protein</fullName>
    </submittedName>
</protein>
<dbReference type="Pfam" id="PF16197">
    <property type="entry name" value="KAsynt_C_assoc"/>
    <property type="match status" value="1"/>
</dbReference>
<evidence type="ECO:0000256" key="1">
    <source>
        <dbReference type="ARBA" id="ARBA00001957"/>
    </source>
</evidence>
<evidence type="ECO:0000256" key="4">
    <source>
        <dbReference type="ARBA" id="ARBA00022553"/>
    </source>
</evidence>
<dbReference type="SUPFAM" id="SSF51735">
    <property type="entry name" value="NAD(P)-binding Rossmann-fold domains"/>
    <property type="match status" value="2"/>
</dbReference>
<keyword evidence="3" id="KW-0596">Phosphopantetheine</keyword>
<dbReference type="InterPro" id="IPR023213">
    <property type="entry name" value="CAT-like_dom_sf"/>
</dbReference>
<dbReference type="InterPro" id="IPR057326">
    <property type="entry name" value="KR_dom"/>
</dbReference>
<dbReference type="Gene3D" id="3.40.50.1820">
    <property type="entry name" value="alpha/beta hydrolase"/>
    <property type="match status" value="2"/>
</dbReference>
<dbReference type="PROSITE" id="PS00012">
    <property type="entry name" value="PHOSPHOPANTETHEINE"/>
    <property type="match status" value="3"/>
</dbReference>
<feature type="domain" description="Carrier" evidence="8">
    <location>
        <begin position="1887"/>
        <end position="1963"/>
    </location>
</feature>
<dbReference type="Pfam" id="PF02801">
    <property type="entry name" value="Ketoacyl-synt_C"/>
    <property type="match status" value="1"/>
</dbReference>
<dbReference type="SUPFAM" id="SSF52777">
    <property type="entry name" value="CoA-dependent acyltransferases"/>
    <property type="match status" value="4"/>
</dbReference>
<evidence type="ECO:0000256" key="6">
    <source>
        <dbReference type="ARBA" id="ARBA00022679"/>
    </source>
</evidence>
<dbReference type="SMART" id="SM00824">
    <property type="entry name" value="PKS_TE"/>
    <property type="match status" value="1"/>
</dbReference>
<dbReference type="Pfam" id="PF08659">
    <property type="entry name" value="KR"/>
    <property type="match status" value="1"/>
</dbReference>
<dbReference type="InterPro" id="IPR029058">
    <property type="entry name" value="AB_hydrolase_fold"/>
</dbReference>
<dbReference type="EMBL" id="FXYY01000011">
    <property type="protein sequence ID" value="SMX85847.1"/>
    <property type="molecule type" value="Genomic_DNA"/>
</dbReference>
<dbReference type="Pfam" id="PF00698">
    <property type="entry name" value="Acyl_transf_1"/>
    <property type="match status" value="1"/>
</dbReference>
<dbReference type="InterPro" id="IPR016036">
    <property type="entry name" value="Malonyl_transacylase_ACP-bd"/>
</dbReference>
<dbReference type="CDD" id="cd00833">
    <property type="entry name" value="PKS"/>
    <property type="match status" value="1"/>
</dbReference>
<dbReference type="InterPro" id="IPR001242">
    <property type="entry name" value="Condensation_dom"/>
</dbReference>
<dbReference type="InterPro" id="IPR020841">
    <property type="entry name" value="PKS_Beta-ketoAc_synthase_dom"/>
</dbReference>
<dbReference type="Gene3D" id="3.30.559.10">
    <property type="entry name" value="Chloramphenicol acetyltransferase-like domain"/>
    <property type="match status" value="2"/>
</dbReference>
<proteinExistence type="predicted"/>
<dbReference type="GO" id="GO:0006633">
    <property type="term" value="P:fatty acid biosynthetic process"/>
    <property type="evidence" value="ECO:0007669"/>
    <property type="project" value="TreeGrafter"/>
</dbReference>
<feature type="region of interest" description="Disordered" evidence="7">
    <location>
        <begin position="879"/>
        <end position="918"/>
    </location>
</feature>
<feature type="domain" description="Carrier" evidence="8">
    <location>
        <begin position="2456"/>
        <end position="2532"/>
    </location>
</feature>
<dbReference type="InterPro" id="IPR020802">
    <property type="entry name" value="TesA-like"/>
</dbReference>
<dbReference type="InterPro" id="IPR016035">
    <property type="entry name" value="Acyl_Trfase/lysoPLipase"/>
</dbReference>
<dbReference type="InterPro" id="IPR036291">
    <property type="entry name" value="NAD(P)-bd_dom_sf"/>
</dbReference>
<feature type="domain" description="Carrier" evidence="8">
    <location>
        <begin position="1329"/>
        <end position="1404"/>
    </location>
</feature>
<evidence type="ECO:0000313" key="10">
    <source>
        <dbReference type="EMBL" id="SMX85847.1"/>
    </source>
</evidence>
<dbReference type="PANTHER" id="PTHR43775">
    <property type="entry name" value="FATTY ACID SYNTHASE"/>
    <property type="match status" value="1"/>
</dbReference>
<dbReference type="GO" id="GO:0004312">
    <property type="term" value="F:fatty acid synthase activity"/>
    <property type="evidence" value="ECO:0007669"/>
    <property type="project" value="TreeGrafter"/>
</dbReference>
<dbReference type="PROSITE" id="PS50075">
    <property type="entry name" value="CARRIER"/>
    <property type="match status" value="3"/>
</dbReference>
<dbReference type="Pfam" id="PF00109">
    <property type="entry name" value="ketoacyl-synt"/>
    <property type="match status" value="1"/>
</dbReference>
<dbReference type="Pfam" id="PF00550">
    <property type="entry name" value="PP-binding"/>
    <property type="match status" value="3"/>
</dbReference>
<dbReference type="InterPro" id="IPR032821">
    <property type="entry name" value="PKS_assoc"/>
</dbReference>
<dbReference type="Gene3D" id="3.40.47.10">
    <property type="match status" value="1"/>
</dbReference>
<dbReference type="InterPro" id="IPR014031">
    <property type="entry name" value="Ketoacyl_synth_C"/>
</dbReference>
<feature type="region of interest" description="Disordered" evidence="7">
    <location>
        <begin position="2511"/>
        <end position="2531"/>
    </location>
</feature>
<dbReference type="InterPro" id="IPR014043">
    <property type="entry name" value="Acyl_transferase_dom"/>
</dbReference>
<dbReference type="RefSeq" id="WP_101555003.1">
    <property type="nucleotide sequence ID" value="NZ_FXYY01000011.1"/>
</dbReference>
<dbReference type="SMART" id="SM00823">
    <property type="entry name" value="PKS_PP"/>
    <property type="match status" value="3"/>
</dbReference>
<dbReference type="GO" id="GO:0031177">
    <property type="term" value="F:phosphopantetheine binding"/>
    <property type="evidence" value="ECO:0007669"/>
    <property type="project" value="InterPro"/>
</dbReference>
<comment type="cofactor">
    <cofactor evidence="1">
        <name>pantetheine 4'-phosphate</name>
        <dbReference type="ChEBI" id="CHEBI:47942"/>
    </cofactor>
</comment>
<dbReference type="PROSITE" id="PS52004">
    <property type="entry name" value="KS3_2"/>
    <property type="match status" value="1"/>
</dbReference>
<evidence type="ECO:0000256" key="7">
    <source>
        <dbReference type="SAM" id="MobiDB-lite"/>
    </source>
</evidence>
<dbReference type="Gene3D" id="3.30.559.30">
    <property type="entry name" value="Nonribosomal peptide synthetase, condensation domain"/>
    <property type="match status" value="2"/>
</dbReference>
<dbReference type="InterPro" id="IPR001031">
    <property type="entry name" value="Thioesterase"/>
</dbReference>
<comment type="pathway">
    <text evidence="2">Siderophore biosynthesis.</text>
</comment>
<evidence type="ECO:0000256" key="2">
    <source>
        <dbReference type="ARBA" id="ARBA00004924"/>
    </source>
</evidence>
<keyword evidence="6 10" id="KW-0808">Transferase</keyword>
<evidence type="ECO:0000313" key="11">
    <source>
        <dbReference type="Proteomes" id="UP000234641"/>
    </source>
</evidence>
<dbReference type="SUPFAM" id="SSF47336">
    <property type="entry name" value="ACP-like"/>
    <property type="match status" value="3"/>
</dbReference>
<dbReference type="Pfam" id="PF00975">
    <property type="entry name" value="Thioesterase"/>
    <property type="match status" value="1"/>
</dbReference>
<keyword evidence="4" id="KW-0597">Phosphoprotein</keyword>
<dbReference type="SMART" id="SM00825">
    <property type="entry name" value="PKS_KS"/>
    <property type="match status" value="1"/>
</dbReference>
<dbReference type="InterPro" id="IPR013968">
    <property type="entry name" value="PKS_KR"/>
</dbReference>
<dbReference type="Gene3D" id="1.10.1200.10">
    <property type="entry name" value="ACP-like"/>
    <property type="match status" value="2"/>
</dbReference>
<reference evidence="10 11" key="1">
    <citation type="submission" date="2017-03" db="EMBL/GenBank/DDBJ databases">
        <authorList>
            <person name="Afonso C.L."/>
            <person name="Miller P.J."/>
            <person name="Scott M.A."/>
            <person name="Spackman E."/>
            <person name="Goraichik I."/>
            <person name="Dimitrov K.M."/>
            <person name="Suarez D.L."/>
            <person name="Swayne D.E."/>
        </authorList>
    </citation>
    <scope>NUCLEOTIDE SEQUENCE [LARGE SCALE GENOMIC DNA]</scope>
    <source>
        <strain evidence="10 11">ATCC 9172</strain>
    </source>
</reference>
<evidence type="ECO:0000259" key="9">
    <source>
        <dbReference type="PROSITE" id="PS52004"/>
    </source>
</evidence>
<dbReference type="SUPFAM" id="SSF52151">
    <property type="entry name" value="FabD/lysophospholipase-like"/>
    <property type="match status" value="1"/>
</dbReference>
<dbReference type="InterPro" id="IPR050091">
    <property type="entry name" value="PKS_NRPS_Biosynth_Enz"/>
</dbReference>
<dbReference type="Gene3D" id="3.40.366.10">
    <property type="entry name" value="Malonyl-Coenzyme A Acyl Carrier Protein, domain 2"/>
    <property type="match status" value="1"/>
</dbReference>
<dbReference type="Proteomes" id="UP000234641">
    <property type="component" value="Unassembled WGS sequence"/>
</dbReference>
<dbReference type="InterPro" id="IPR006162">
    <property type="entry name" value="Ppantetheine_attach_site"/>
</dbReference>
<dbReference type="InterPro" id="IPR009081">
    <property type="entry name" value="PP-bd_ACP"/>
</dbReference>
<accession>A0A2H1JEA3</accession>
<dbReference type="InterPro" id="IPR036736">
    <property type="entry name" value="ACP-like_sf"/>
</dbReference>
<dbReference type="SMART" id="SM00827">
    <property type="entry name" value="PKS_AT"/>
    <property type="match status" value="1"/>
</dbReference>
<dbReference type="InterPro" id="IPR016039">
    <property type="entry name" value="Thiolase-like"/>
</dbReference>
<dbReference type="SUPFAM" id="SSF53474">
    <property type="entry name" value="alpha/beta-Hydrolases"/>
    <property type="match status" value="1"/>
</dbReference>
<evidence type="ECO:0000256" key="3">
    <source>
        <dbReference type="ARBA" id="ARBA00022450"/>
    </source>
</evidence>
<dbReference type="CDD" id="cd19535">
    <property type="entry name" value="Cyc_NRPS"/>
    <property type="match status" value="1"/>
</dbReference>